<keyword evidence="2" id="KW-1185">Reference proteome</keyword>
<comment type="caution">
    <text evidence="1">The sequence shown here is derived from an EMBL/GenBank/DDBJ whole genome shotgun (WGS) entry which is preliminary data.</text>
</comment>
<organism evidence="1 2">
    <name type="scientific">Thauera mechernichensis</name>
    <dbReference type="NCBI Taxonomy" id="82788"/>
    <lineage>
        <taxon>Bacteria</taxon>
        <taxon>Pseudomonadati</taxon>
        <taxon>Pseudomonadota</taxon>
        <taxon>Betaproteobacteria</taxon>
        <taxon>Rhodocyclales</taxon>
        <taxon>Zoogloeaceae</taxon>
        <taxon>Thauera</taxon>
    </lineage>
</organism>
<dbReference type="EMBL" id="JBHTMC010000049">
    <property type="protein sequence ID" value="MFD1265822.1"/>
    <property type="molecule type" value="Genomic_DNA"/>
</dbReference>
<reference evidence="2" key="1">
    <citation type="journal article" date="2019" name="Int. J. Syst. Evol. Microbiol.">
        <title>The Global Catalogue of Microorganisms (GCM) 10K type strain sequencing project: providing services to taxonomists for standard genome sequencing and annotation.</title>
        <authorList>
            <consortium name="The Broad Institute Genomics Platform"/>
            <consortium name="The Broad Institute Genome Sequencing Center for Infectious Disease"/>
            <person name="Wu L."/>
            <person name="Ma J."/>
        </authorList>
    </citation>
    <scope>NUCLEOTIDE SEQUENCE [LARGE SCALE GENOMIC DNA]</scope>
    <source>
        <strain evidence="2">CCUG 48884</strain>
    </source>
</reference>
<sequence>MQRVQDAARLGYPWYVTGELSLEKWPSLEIKLSELYDCNLPKSTRSKRRSSGEAVTLLYAVAGPPDQAPRMVRWLMAVSDGKGRVHAREKLQRFDAAQDRCSFIGRYELVHDGVGWSWRMNRKRVEALRERIHEIASATPERRQIRRDDRGEFDTEIEALMDELYRAPGFRLMRRQIGKLVAFAQGEWRRLRPESGPQIRPRTFLPYMTRRSNKPRQEQDVP</sequence>
<protein>
    <submittedName>
        <fullName evidence="1">Uncharacterized protein</fullName>
    </submittedName>
</protein>
<evidence type="ECO:0000313" key="1">
    <source>
        <dbReference type="EMBL" id="MFD1265822.1"/>
    </source>
</evidence>
<gene>
    <name evidence="1" type="ORF">ACFQ4M_19800</name>
</gene>
<dbReference type="RefSeq" id="WP_277835602.1">
    <property type="nucleotide sequence ID" value="NZ_JARQZE010000030.1"/>
</dbReference>
<proteinExistence type="predicted"/>
<evidence type="ECO:0000313" key="2">
    <source>
        <dbReference type="Proteomes" id="UP001597158"/>
    </source>
</evidence>
<accession>A0ABW3WLH3</accession>
<name>A0ABW3WLH3_9RHOO</name>
<dbReference type="Proteomes" id="UP001597158">
    <property type="component" value="Unassembled WGS sequence"/>
</dbReference>